<dbReference type="InterPro" id="IPR014982">
    <property type="entry name" value="GSCFA"/>
</dbReference>
<proteinExistence type="predicted"/>
<evidence type="ECO:0000259" key="1">
    <source>
        <dbReference type="Pfam" id="PF08885"/>
    </source>
</evidence>
<evidence type="ECO:0000313" key="3">
    <source>
        <dbReference type="Proteomes" id="UP000181897"/>
    </source>
</evidence>
<reference evidence="2 3" key="1">
    <citation type="submission" date="2016-11" db="EMBL/GenBank/DDBJ databases">
        <title>Complete genome sequence of Sulfitobacter sp. AM1-D1, a toxic bacteria associated with marine dinoflagellate Alexandrium minutum in East China Sea.</title>
        <authorList>
            <person name="Yang Q."/>
            <person name="Zhang X."/>
            <person name="Tian X."/>
        </authorList>
    </citation>
    <scope>NUCLEOTIDE SEQUENCE [LARGE SCALE GENOMIC DNA]</scope>
    <source>
        <strain evidence="2 3">AM1-D1</strain>
    </source>
</reference>
<feature type="domain" description="GSCFA" evidence="1">
    <location>
        <begin position="43"/>
        <end position="314"/>
    </location>
</feature>
<dbReference type="AlphaFoldDB" id="A0A1J0WGH9"/>
<dbReference type="KEGG" id="suam:BOO69_08410"/>
<name>A0A1J0WGH9_9RHOB</name>
<dbReference type="Proteomes" id="UP000181897">
    <property type="component" value="Chromosome"/>
</dbReference>
<gene>
    <name evidence="2" type="ORF">BOO69_08410</name>
</gene>
<dbReference type="RefSeq" id="WP_071971769.1">
    <property type="nucleotide sequence ID" value="NZ_CP018076.1"/>
</dbReference>
<accession>A0A1J0WGH9</accession>
<evidence type="ECO:0000313" key="2">
    <source>
        <dbReference type="EMBL" id="APE43437.1"/>
    </source>
</evidence>
<dbReference type="Pfam" id="PF08885">
    <property type="entry name" value="GSCFA"/>
    <property type="match status" value="1"/>
</dbReference>
<organism evidence="2 3">
    <name type="scientific">Sulfitobacter alexandrii</name>
    <dbReference type="NCBI Taxonomy" id="1917485"/>
    <lineage>
        <taxon>Bacteria</taxon>
        <taxon>Pseudomonadati</taxon>
        <taxon>Pseudomonadota</taxon>
        <taxon>Alphaproteobacteria</taxon>
        <taxon>Rhodobacterales</taxon>
        <taxon>Roseobacteraceae</taxon>
        <taxon>Sulfitobacter</taxon>
    </lineage>
</organism>
<dbReference type="EMBL" id="CP018076">
    <property type="protein sequence ID" value="APE43437.1"/>
    <property type="molecule type" value="Genomic_DNA"/>
</dbReference>
<protein>
    <recommendedName>
        <fullName evidence="1">GSCFA domain-containing protein</fullName>
    </recommendedName>
</protein>
<sequence length="360" mass="40507">MKRKHPYIGLDDRQFWKRAPAGPSGQDLDPVSDVPFVLKSQDKIVTAGSCFAQHVARYLTEQGFNHYVSEAAYPFIEDAVAKRHNYGLFSARYGNLYTARQLLQLLQRAYGLFDPVASHWKTPDGKAYADPFRPQIQPGGFSSLEELEADRKQHLAAVRQSIENMDVFVFTLGLTEAWLDKRDGAVFPIAPGVAGGEFDEEIVEFYNFDHDETADDLMSALQFIRSKNPTVKFIVTVSPVPLNATYLPRHVWTSTTWSKAALRIAAEKVTASLDDCCYFPSYEVITSPHVRGGYYADDGREVLLTGVDHVMALFAKHFFENTQSKDVPVSRPEQSEGKKHNADMEQLIELLCDEEAIDNT</sequence>
<keyword evidence="3" id="KW-1185">Reference proteome</keyword>
<dbReference type="STRING" id="1917485.BOO69_08410"/>
<dbReference type="OrthoDB" id="369216at2"/>